<organism evidence="1 2">
    <name type="scientific">Kineosporia corallincola</name>
    <dbReference type="NCBI Taxonomy" id="2835133"/>
    <lineage>
        <taxon>Bacteria</taxon>
        <taxon>Bacillati</taxon>
        <taxon>Actinomycetota</taxon>
        <taxon>Actinomycetes</taxon>
        <taxon>Kineosporiales</taxon>
        <taxon>Kineosporiaceae</taxon>
        <taxon>Kineosporia</taxon>
    </lineage>
</organism>
<name>A0ABS5TBD9_9ACTN</name>
<comment type="caution">
    <text evidence="1">The sequence shown here is derived from an EMBL/GenBank/DDBJ whole genome shotgun (WGS) entry which is preliminary data.</text>
</comment>
<gene>
    <name evidence="1" type="ORF">KIH74_05615</name>
</gene>
<dbReference type="RefSeq" id="WP_214154688.1">
    <property type="nucleotide sequence ID" value="NZ_JAHBAY010000002.1"/>
</dbReference>
<protein>
    <recommendedName>
        <fullName evidence="3">Polyketide cyclase / dehydrase and lipid transport</fullName>
    </recommendedName>
</protein>
<dbReference type="EMBL" id="JAHBAY010000002">
    <property type="protein sequence ID" value="MBT0768391.1"/>
    <property type="molecule type" value="Genomic_DNA"/>
</dbReference>
<evidence type="ECO:0008006" key="3">
    <source>
        <dbReference type="Google" id="ProtNLM"/>
    </source>
</evidence>
<evidence type="ECO:0000313" key="2">
    <source>
        <dbReference type="Proteomes" id="UP001197247"/>
    </source>
</evidence>
<reference evidence="1 2" key="1">
    <citation type="submission" date="2021-05" db="EMBL/GenBank/DDBJ databases">
        <title>Kineosporia and Streptomyces sp. nov. two new marine actinobacteria isolated from Coral.</title>
        <authorList>
            <person name="Buangrab K."/>
            <person name="Sutthacheep M."/>
            <person name="Yeemin T."/>
            <person name="Harunari E."/>
            <person name="Igarashi Y."/>
            <person name="Kanchanasin P."/>
            <person name="Tanasupawat S."/>
            <person name="Phongsopitanun W."/>
        </authorList>
    </citation>
    <scope>NUCLEOTIDE SEQUENCE [LARGE SCALE GENOMIC DNA]</scope>
    <source>
        <strain evidence="1 2">J2-2</strain>
    </source>
</reference>
<proteinExistence type="predicted"/>
<keyword evidence="2" id="KW-1185">Reference proteome</keyword>
<sequence>MNAGYELPLPAAEIVEHLNARQRIPFSPWSLRVSALELIPRQGRLPLVELTVDVSAEGADGGAGDIGPERWAVRVPVRKQALVPGASPQPFLLFLRVRLEEWWLTRARNPKAQARRLA</sequence>
<accession>A0ABS5TBD9</accession>
<evidence type="ECO:0000313" key="1">
    <source>
        <dbReference type="EMBL" id="MBT0768391.1"/>
    </source>
</evidence>
<dbReference type="Proteomes" id="UP001197247">
    <property type="component" value="Unassembled WGS sequence"/>
</dbReference>